<dbReference type="OrthoDB" id="4794991at2759"/>
<protein>
    <submittedName>
        <fullName evidence="2">Uncharacterized protein</fullName>
    </submittedName>
</protein>
<name>A0A4U6X4H7_9PEZI</name>
<evidence type="ECO:0000256" key="1">
    <source>
        <dbReference type="SAM" id="MobiDB-lite"/>
    </source>
</evidence>
<dbReference type="Proteomes" id="UP000310108">
    <property type="component" value="Unassembled WGS sequence"/>
</dbReference>
<feature type="region of interest" description="Disordered" evidence="1">
    <location>
        <begin position="247"/>
        <end position="275"/>
    </location>
</feature>
<feature type="region of interest" description="Disordered" evidence="1">
    <location>
        <begin position="146"/>
        <end position="170"/>
    </location>
</feature>
<feature type="region of interest" description="Disordered" evidence="1">
    <location>
        <begin position="25"/>
        <end position="65"/>
    </location>
</feature>
<feature type="compositionally biased region" description="Polar residues" evidence="1">
    <location>
        <begin position="251"/>
        <end position="272"/>
    </location>
</feature>
<accession>A0A4U6X4H7</accession>
<sequence length="429" mass="47610">MQHGAEGVTVKSCLNCVGLSDERYQPEKRAVKNRKGEKRGGKIREKREEEERGATPQTNNRPRPPLSRILRLTACTLVSAAYKALMSLLMCLSYTLLSPSSQIQHHHIIVPFVSAIQHTVHAHLVFLHTDHLQHAVLERTASLGLPGTRDTSTHRLTGRHHHPLPFIPRPSRPSQGPFRHLFGILTVLLLLRLRLPTFHLVDHHSTARLSQPTTPIMAVRIPRLDTDMPHPQDHKHNHMPFYVDPADYQHDNYSPQRSPQYKLSNESASSLAQGHDPLVDSEHDGSFTVISLSEEAIASGTLSETTGSDDTVVDQTAARRAAGTPAVFGSALTQNNIHLHDRVCPLGPLSTYQWVWGQPCPGGFDIKDTSSKESMKVHVSRSRVSQATENLDNDYGVINHPSGAYVAFAGDWADVAADPAMMEELDRLE</sequence>
<gene>
    <name evidence="2" type="ORF">CTA1_6003</name>
</gene>
<dbReference type="AlphaFoldDB" id="A0A4U6X4H7"/>
<dbReference type="EMBL" id="PJEX01000416">
    <property type="protein sequence ID" value="TKW50278.1"/>
    <property type="molecule type" value="Genomic_DNA"/>
</dbReference>
<evidence type="ECO:0000313" key="3">
    <source>
        <dbReference type="Proteomes" id="UP000310108"/>
    </source>
</evidence>
<organism evidence="2 3">
    <name type="scientific">Colletotrichum tanaceti</name>
    <dbReference type="NCBI Taxonomy" id="1306861"/>
    <lineage>
        <taxon>Eukaryota</taxon>
        <taxon>Fungi</taxon>
        <taxon>Dikarya</taxon>
        <taxon>Ascomycota</taxon>
        <taxon>Pezizomycotina</taxon>
        <taxon>Sordariomycetes</taxon>
        <taxon>Hypocreomycetidae</taxon>
        <taxon>Glomerellales</taxon>
        <taxon>Glomerellaceae</taxon>
        <taxon>Colletotrichum</taxon>
        <taxon>Colletotrichum destructivum species complex</taxon>
    </lineage>
</organism>
<keyword evidence="3" id="KW-1185">Reference proteome</keyword>
<evidence type="ECO:0000313" key="2">
    <source>
        <dbReference type="EMBL" id="TKW50278.1"/>
    </source>
</evidence>
<proteinExistence type="predicted"/>
<reference evidence="2 3" key="1">
    <citation type="journal article" date="2019" name="PLoS ONE">
        <title>Comparative genome analysis indicates high evolutionary potential of pathogenicity genes in Colletotrichum tanaceti.</title>
        <authorList>
            <person name="Lelwala R.V."/>
            <person name="Korhonen P.K."/>
            <person name="Young N.D."/>
            <person name="Scott J.B."/>
            <person name="Ades P.A."/>
            <person name="Gasser R.B."/>
            <person name="Taylor P.W.J."/>
        </authorList>
    </citation>
    <scope>NUCLEOTIDE SEQUENCE [LARGE SCALE GENOMIC DNA]</scope>
    <source>
        <strain evidence="2">BRIP57314</strain>
    </source>
</reference>
<feature type="compositionally biased region" description="Basic and acidic residues" evidence="1">
    <location>
        <begin position="38"/>
        <end position="53"/>
    </location>
</feature>
<comment type="caution">
    <text evidence="2">The sequence shown here is derived from an EMBL/GenBank/DDBJ whole genome shotgun (WGS) entry which is preliminary data.</text>
</comment>